<dbReference type="PANTHER" id="PTHR43802">
    <property type="entry name" value="ENOYL-COA HYDRATASE"/>
    <property type="match status" value="1"/>
</dbReference>
<dbReference type="InterPro" id="IPR029045">
    <property type="entry name" value="ClpP/crotonase-like_dom_sf"/>
</dbReference>
<dbReference type="PANTHER" id="PTHR43802:SF1">
    <property type="entry name" value="IP11341P-RELATED"/>
    <property type="match status" value="1"/>
</dbReference>
<sequence>MIQTADDGDLRVVTIDRPGQRNALRPTDLEDLKAAIEGADTPVVLLRGAGPAFCAGADLDSVADLDDPEAFAKLGQRVADTIEGSESVVVAGIDGAARGGGVELALACDVRVATPRATLGEPGVRLGLFGAWGGTVRLPRIVGEGHALDLSLSGRVVDAEEALQLGLVSRIVDDPRAVAESIADNDHQSLRIIKARLRDRGRDAAQLDADRFDAEAEAFATLHEANVDDIAASRDD</sequence>
<dbReference type="AlphaFoldDB" id="A0A1H7NA52"/>
<evidence type="ECO:0000313" key="3">
    <source>
        <dbReference type="EMBL" id="SEL20472.1"/>
    </source>
</evidence>
<dbReference type="OrthoDB" id="27846at2157"/>
<evidence type="ECO:0000256" key="1">
    <source>
        <dbReference type="ARBA" id="ARBA00005254"/>
    </source>
</evidence>
<dbReference type="Proteomes" id="UP000183894">
    <property type="component" value="Unassembled WGS sequence"/>
</dbReference>
<comment type="similarity">
    <text evidence="1 2">Belongs to the enoyl-CoA hydratase/isomerase family.</text>
</comment>
<evidence type="ECO:0000313" key="4">
    <source>
        <dbReference type="Proteomes" id="UP000183894"/>
    </source>
</evidence>
<dbReference type="CDD" id="cd06558">
    <property type="entry name" value="crotonase-like"/>
    <property type="match status" value="1"/>
</dbReference>
<accession>A0A1H7NA52</accession>
<dbReference type="InterPro" id="IPR001753">
    <property type="entry name" value="Enoyl-CoA_hydra/iso"/>
</dbReference>
<dbReference type="EMBL" id="FOAD01000003">
    <property type="protein sequence ID" value="SEL20472.1"/>
    <property type="molecule type" value="Genomic_DNA"/>
</dbReference>
<protein>
    <submittedName>
        <fullName evidence="3">Enoyl-CoA hydratase/carnithine racemase</fullName>
    </submittedName>
</protein>
<reference evidence="3 4" key="1">
    <citation type="submission" date="2016-10" db="EMBL/GenBank/DDBJ databases">
        <authorList>
            <person name="de Groot N.N."/>
        </authorList>
    </citation>
    <scope>NUCLEOTIDE SEQUENCE [LARGE SCALE GENOMIC DNA]</scope>
    <source>
        <strain evidence="3 4">CDM_5</strain>
    </source>
</reference>
<dbReference type="Pfam" id="PF00378">
    <property type="entry name" value="ECH_1"/>
    <property type="match status" value="1"/>
</dbReference>
<dbReference type="GO" id="GO:0003824">
    <property type="term" value="F:catalytic activity"/>
    <property type="evidence" value="ECO:0007669"/>
    <property type="project" value="InterPro"/>
</dbReference>
<evidence type="ECO:0000256" key="2">
    <source>
        <dbReference type="RuleBase" id="RU003707"/>
    </source>
</evidence>
<dbReference type="SUPFAM" id="SSF52096">
    <property type="entry name" value="ClpP/crotonase"/>
    <property type="match status" value="1"/>
</dbReference>
<dbReference type="PROSITE" id="PS00166">
    <property type="entry name" value="ENOYL_COA_HYDRATASE"/>
    <property type="match status" value="1"/>
</dbReference>
<dbReference type="InterPro" id="IPR018376">
    <property type="entry name" value="Enoyl-CoA_hyd/isom_CS"/>
</dbReference>
<gene>
    <name evidence="3" type="ORF">SAMN04488691_103244</name>
</gene>
<organism evidence="3 4">
    <name type="scientific">Haloferax larsenii</name>
    <dbReference type="NCBI Taxonomy" id="302484"/>
    <lineage>
        <taxon>Archaea</taxon>
        <taxon>Methanobacteriati</taxon>
        <taxon>Methanobacteriota</taxon>
        <taxon>Stenosarchaea group</taxon>
        <taxon>Halobacteria</taxon>
        <taxon>Halobacteriales</taxon>
        <taxon>Haloferacaceae</taxon>
        <taxon>Haloferax</taxon>
    </lineage>
</organism>
<proteinExistence type="inferred from homology"/>
<name>A0A1H7NA52_HALLR</name>
<dbReference type="Gene3D" id="3.90.226.10">
    <property type="entry name" value="2-enoyl-CoA Hydratase, Chain A, domain 1"/>
    <property type="match status" value="1"/>
</dbReference>
<dbReference type="RefSeq" id="WP_074793270.1">
    <property type="nucleotide sequence ID" value="NZ_FOAD01000003.1"/>
</dbReference>